<evidence type="ECO:0000313" key="1">
    <source>
        <dbReference type="EMBL" id="KAG6643557.1"/>
    </source>
</evidence>
<evidence type="ECO:0000313" key="2">
    <source>
        <dbReference type="Proteomes" id="UP000811609"/>
    </source>
</evidence>
<keyword evidence="2" id="KW-1185">Reference proteome</keyword>
<reference evidence="1" key="1">
    <citation type="submission" date="2020-12" db="EMBL/GenBank/DDBJ databases">
        <title>WGS assembly of Carya illinoinensis cv. Pawnee.</title>
        <authorList>
            <person name="Platts A."/>
            <person name="Shu S."/>
            <person name="Wright S."/>
            <person name="Barry K."/>
            <person name="Edger P."/>
            <person name="Pires J.C."/>
            <person name="Schmutz J."/>
        </authorList>
    </citation>
    <scope>NUCLEOTIDE SEQUENCE</scope>
    <source>
        <tissue evidence="1">Leaf</tissue>
    </source>
</reference>
<sequence length="45" mass="5159">MIKNFWSPPPHTSMSTKPSCNNLLLKVGQVRIQLSKLQRSLMNFS</sequence>
<dbReference type="Proteomes" id="UP000811609">
    <property type="component" value="Chromosome 9"/>
</dbReference>
<comment type="caution">
    <text evidence="1">The sequence shown here is derived from an EMBL/GenBank/DDBJ whole genome shotgun (WGS) entry which is preliminary data.</text>
</comment>
<name>A0A8T1PQJ4_CARIL</name>
<accession>A0A8T1PQJ4</accession>
<protein>
    <submittedName>
        <fullName evidence="1">Uncharacterized protein</fullName>
    </submittedName>
</protein>
<organism evidence="1 2">
    <name type="scientific">Carya illinoinensis</name>
    <name type="common">Pecan</name>
    <dbReference type="NCBI Taxonomy" id="32201"/>
    <lineage>
        <taxon>Eukaryota</taxon>
        <taxon>Viridiplantae</taxon>
        <taxon>Streptophyta</taxon>
        <taxon>Embryophyta</taxon>
        <taxon>Tracheophyta</taxon>
        <taxon>Spermatophyta</taxon>
        <taxon>Magnoliopsida</taxon>
        <taxon>eudicotyledons</taxon>
        <taxon>Gunneridae</taxon>
        <taxon>Pentapetalae</taxon>
        <taxon>rosids</taxon>
        <taxon>fabids</taxon>
        <taxon>Fagales</taxon>
        <taxon>Juglandaceae</taxon>
        <taxon>Carya</taxon>
    </lineage>
</organism>
<dbReference type="EMBL" id="CM031817">
    <property type="protein sequence ID" value="KAG6643557.1"/>
    <property type="molecule type" value="Genomic_DNA"/>
</dbReference>
<gene>
    <name evidence="1" type="ORF">CIPAW_09G220000</name>
</gene>
<dbReference type="AlphaFoldDB" id="A0A8T1PQJ4"/>
<proteinExistence type="predicted"/>